<dbReference type="CDD" id="cd07432">
    <property type="entry name" value="PHP_HisPPase"/>
    <property type="match status" value="1"/>
</dbReference>
<reference evidence="2 3" key="1">
    <citation type="submission" date="2016-10" db="EMBL/GenBank/DDBJ databases">
        <authorList>
            <person name="Varghese N."/>
            <person name="Submissions S."/>
        </authorList>
    </citation>
    <scope>NUCLEOTIDE SEQUENCE [LARGE SCALE GENOMIC DNA]</scope>
    <source>
        <strain evidence="2 3">DSM 16392</strain>
    </source>
</reference>
<keyword evidence="3" id="KW-1185">Reference proteome</keyword>
<name>A0A1I4ECU9_9HYPH</name>
<dbReference type="EMBL" id="FOSK01000014">
    <property type="protein sequence ID" value="SFL02011.1"/>
    <property type="molecule type" value="Genomic_DNA"/>
</dbReference>
<dbReference type="SUPFAM" id="SSF89550">
    <property type="entry name" value="PHP domain-like"/>
    <property type="match status" value="1"/>
</dbReference>
<dbReference type="PANTHER" id="PTHR42924:SF3">
    <property type="entry name" value="POLYMERASE_HISTIDINOL PHOSPHATASE N-TERMINAL DOMAIN-CONTAINING PROTEIN"/>
    <property type="match status" value="1"/>
</dbReference>
<dbReference type="SMART" id="SM00481">
    <property type="entry name" value="POLIIIAc"/>
    <property type="match status" value="1"/>
</dbReference>
<protein>
    <submittedName>
        <fullName evidence="2">Predicted metal-dependent phosphoesterase TrpH, contains PHP domain</fullName>
    </submittedName>
</protein>
<dbReference type="NCBIfam" id="NF038032">
    <property type="entry name" value="CehA_McbA_metalo"/>
    <property type="match status" value="1"/>
</dbReference>
<proteinExistence type="predicted"/>
<dbReference type="Gene3D" id="3.20.20.140">
    <property type="entry name" value="Metal-dependent hydrolases"/>
    <property type="match status" value="1"/>
</dbReference>
<feature type="domain" description="Polymerase/histidinol phosphatase N-terminal" evidence="1">
    <location>
        <begin position="150"/>
        <end position="214"/>
    </location>
</feature>
<comment type="caution">
    <text evidence="2">The sequence shown here is derived from an EMBL/GenBank/DDBJ whole genome shotgun (WGS) entry which is preliminary data.</text>
</comment>
<evidence type="ECO:0000259" key="1">
    <source>
        <dbReference type="SMART" id="SM00481"/>
    </source>
</evidence>
<dbReference type="InterPro" id="IPR052018">
    <property type="entry name" value="PHP_domain"/>
</dbReference>
<dbReference type="PANTHER" id="PTHR42924">
    <property type="entry name" value="EXONUCLEASE"/>
    <property type="match status" value="1"/>
</dbReference>
<sequence>MSDTLDHLKLQHHITKADQTADPYFYLEFEVPEGTTRFDVSLNYPKAKDCIIDLGCLDPEITPFPAISGFRGWSGGARDSFFIALDDATPGYVHGQIEPGKWQIILGLYKVPENGADVELTISFDQAPRKLAPQPVTPNPVRQGAGWYKGDLHCHTFHSDARGAPELLHAAAKQAGLDFLAIADHNTTTQRRYFHPHSSQDLVFVRGMEVTTAVGHANVFGIDDWLDFRMTKPDHAHIVAKAAHDRGGLFSINHDKPPIDWTYELPETDCMEVWQSAWLMYNWVSLARYQKRLSDGHQISLVGGSDYHQPDRLLPEGPLVLARPTTVLWLDELSEQAVLSAMKAGLGYVTEGPDGPHLSLTSGLARMGEAVSKDTSNFSVHIKGAKGDVLRWVDATGLRKEDVLTEDEQQTSFNQPVTGFLRTEIVARENHTELLAEFLGAFKGKKLPLGLTEEDILEQPIIRALSNPIYIVTE</sequence>
<evidence type="ECO:0000313" key="3">
    <source>
        <dbReference type="Proteomes" id="UP000199598"/>
    </source>
</evidence>
<dbReference type="Proteomes" id="UP000199598">
    <property type="component" value="Unassembled WGS sequence"/>
</dbReference>
<evidence type="ECO:0000313" key="2">
    <source>
        <dbReference type="EMBL" id="SFL02011.1"/>
    </source>
</evidence>
<dbReference type="InterPro" id="IPR016195">
    <property type="entry name" value="Pol/histidinol_Pase-like"/>
</dbReference>
<organism evidence="2 3">
    <name type="scientific">Pseudovibrio ascidiaceicola</name>
    <dbReference type="NCBI Taxonomy" id="285279"/>
    <lineage>
        <taxon>Bacteria</taxon>
        <taxon>Pseudomonadati</taxon>
        <taxon>Pseudomonadota</taxon>
        <taxon>Alphaproteobacteria</taxon>
        <taxon>Hyphomicrobiales</taxon>
        <taxon>Stappiaceae</taxon>
        <taxon>Pseudovibrio</taxon>
    </lineage>
</organism>
<accession>A0A1I4ECU9</accession>
<dbReference type="InterPro" id="IPR003141">
    <property type="entry name" value="Pol/His_phosphatase_N"/>
</dbReference>
<gene>
    <name evidence="2" type="ORF">SAMN04488518_11452</name>
</gene>
<dbReference type="RefSeq" id="WP_093522939.1">
    <property type="nucleotide sequence ID" value="NZ_FOSK01000014.1"/>
</dbReference>